<evidence type="ECO:0000256" key="5">
    <source>
        <dbReference type="SAM" id="Phobius"/>
    </source>
</evidence>
<keyword evidence="4 5" id="KW-0472">Membrane</keyword>
<feature type="transmembrane region" description="Helical" evidence="5">
    <location>
        <begin position="45"/>
        <end position="63"/>
    </location>
</feature>
<organism evidence="7 8">
    <name type="scientific">Mycetocola tolaasinivorans</name>
    <dbReference type="NCBI Taxonomy" id="76635"/>
    <lineage>
        <taxon>Bacteria</taxon>
        <taxon>Bacillati</taxon>
        <taxon>Actinomycetota</taxon>
        <taxon>Actinomycetes</taxon>
        <taxon>Micrococcales</taxon>
        <taxon>Microbacteriaceae</taxon>
        <taxon>Mycetocola</taxon>
    </lineage>
</organism>
<feature type="transmembrane region" description="Helical" evidence="5">
    <location>
        <begin position="70"/>
        <end position="87"/>
    </location>
</feature>
<evidence type="ECO:0000259" key="6">
    <source>
        <dbReference type="Pfam" id="PF13515"/>
    </source>
</evidence>
<evidence type="ECO:0000313" key="8">
    <source>
        <dbReference type="Proteomes" id="UP000272503"/>
    </source>
</evidence>
<evidence type="ECO:0000256" key="2">
    <source>
        <dbReference type="ARBA" id="ARBA00022692"/>
    </source>
</evidence>
<evidence type="ECO:0000256" key="1">
    <source>
        <dbReference type="ARBA" id="ARBA00004141"/>
    </source>
</evidence>
<name>A0A3L7A3A2_9MICO</name>
<evidence type="ECO:0000256" key="3">
    <source>
        <dbReference type="ARBA" id="ARBA00022989"/>
    </source>
</evidence>
<feature type="domain" description="Integral membrane bound transporter" evidence="6">
    <location>
        <begin position="206"/>
        <end position="333"/>
    </location>
</feature>
<feature type="transmembrane region" description="Helical" evidence="5">
    <location>
        <begin position="197"/>
        <end position="217"/>
    </location>
</feature>
<dbReference type="InterPro" id="IPR049453">
    <property type="entry name" value="Memb_transporter_dom"/>
</dbReference>
<evidence type="ECO:0000256" key="4">
    <source>
        <dbReference type="ARBA" id="ARBA00023136"/>
    </source>
</evidence>
<accession>A0A3L7A3A2</accession>
<reference evidence="7 8" key="1">
    <citation type="submission" date="2018-10" db="EMBL/GenBank/DDBJ databases">
        <authorList>
            <person name="Li J."/>
        </authorList>
    </citation>
    <scope>NUCLEOTIDE SEQUENCE [LARGE SCALE GENOMIC DNA]</scope>
    <source>
        <strain evidence="7 8">IF 016277</strain>
    </source>
</reference>
<comment type="caution">
    <text evidence="7">The sequence shown here is derived from an EMBL/GenBank/DDBJ whole genome shotgun (WGS) entry which is preliminary data.</text>
</comment>
<dbReference type="OrthoDB" id="4989419at2"/>
<proteinExistence type="predicted"/>
<feature type="transmembrane region" description="Helical" evidence="5">
    <location>
        <begin position="20"/>
        <end position="39"/>
    </location>
</feature>
<comment type="subcellular location">
    <subcellularLocation>
        <location evidence="1">Membrane</location>
        <topology evidence="1">Multi-pass membrane protein</topology>
    </subcellularLocation>
</comment>
<keyword evidence="8" id="KW-1185">Reference proteome</keyword>
<gene>
    <name evidence="7" type="ORF">D9V32_11700</name>
</gene>
<dbReference type="GO" id="GO:0016020">
    <property type="term" value="C:membrane"/>
    <property type="evidence" value="ECO:0007669"/>
    <property type="project" value="UniProtKB-SubCell"/>
</dbReference>
<keyword evidence="3 5" id="KW-1133">Transmembrane helix</keyword>
<feature type="transmembrane region" description="Helical" evidence="5">
    <location>
        <begin position="93"/>
        <end position="113"/>
    </location>
</feature>
<dbReference type="Pfam" id="PF13515">
    <property type="entry name" value="FUSC_2"/>
    <property type="match status" value="1"/>
</dbReference>
<evidence type="ECO:0000313" key="7">
    <source>
        <dbReference type="EMBL" id="RLP74697.1"/>
    </source>
</evidence>
<dbReference type="EMBL" id="RCUX01000009">
    <property type="protein sequence ID" value="RLP74697.1"/>
    <property type="molecule type" value="Genomic_DNA"/>
</dbReference>
<dbReference type="RefSeq" id="WP_121649097.1">
    <property type="nucleotide sequence ID" value="NZ_RCUX01000009.1"/>
</dbReference>
<feature type="transmembrane region" description="Helical" evidence="5">
    <location>
        <begin position="322"/>
        <end position="340"/>
    </location>
</feature>
<sequence length="355" mass="36619">MAERGIASSLVRFAPGGPRWPVAIQAGIAMFLPITIGTALGAPQLGLLAGTGAFAAMYGGGISRLDRVRALPFVVIALILSAGLGVLGSGSHATALLVVMFSGIVASILSAGYNVGAPGAFMFTLVTGIGVQLAAPHASGGAGIPGWEVIGLVSSGAILAYLVVIAPLIVPRIRRAQPARTPVARIFGRFGFDDNSYLATVRMVVAVILGTLVGIGIDSHRGYWIVCTAMAILSVGHSRRLTLERGIHRVLGTLLGAGVFLLLALMQPHGFVLAIILGVFQGVTQLVISRHYGLALTLITPLALLIAGNSHVNAEAVAYERVLDTVIGAIIAAGVLLVTVPRPRRRARAATNEGF</sequence>
<feature type="transmembrane region" description="Helical" evidence="5">
    <location>
        <begin position="120"/>
        <end position="138"/>
    </location>
</feature>
<protein>
    <recommendedName>
        <fullName evidence="6">Integral membrane bound transporter domain-containing protein</fullName>
    </recommendedName>
</protein>
<keyword evidence="2 5" id="KW-0812">Transmembrane</keyword>
<dbReference type="AlphaFoldDB" id="A0A3L7A3A2"/>
<dbReference type="Proteomes" id="UP000272503">
    <property type="component" value="Unassembled WGS sequence"/>
</dbReference>
<feature type="transmembrane region" description="Helical" evidence="5">
    <location>
        <begin position="150"/>
        <end position="170"/>
    </location>
</feature>
<feature type="transmembrane region" description="Helical" evidence="5">
    <location>
        <begin position="293"/>
        <end position="310"/>
    </location>
</feature>